<dbReference type="AlphaFoldDB" id="A0A1L9TCM2"/>
<dbReference type="VEuPathDB" id="FungiDB:ASPSYDRAFT_33173"/>
<proteinExistence type="predicted"/>
<sequence>MPDLTDAAQCRLSSRAAGVQQKREEPERQRTRNSSHFQGPSRDRETDHGDRNTGLYRPDQPIFREFSRCRVSVDVPALIRAFPASPAYHRCIVAHPMDFAYLGTWPYTAGGDISVPAYHLYSSRTSQVDLLARESQTSSSRVSGMPAGQPWNIHPTP</sequence>
<name>A0A1L9TCM2_9EURO</name>
<dbReference type="EMBL" id="KV878589">
    <property type="protein sequence ID" value="OJJ57033.1"/>
    <property type="molecule type" value="Genomic_DNA"/>
</dbReference>
<feature type="region of interest" description="Disordered" evidence="1">
    <location>
        <begin position="1"/>
        <end position="58"/>
    </location>
</feature>
<protein>
    <submittedName>
        <fullName evidence="2">Uncharacterized protein</fullName>
    </submittedName>
</protein>
<feature type="compositionally biased region" description="Basic and acidic residues" evidence="1">
    <location>
        <begin position="21"/>
        <end position="30"/>
    </location>
</feature>
<dbReference type="Proteomes" id="UP000184356">
    <property type="component" value="Unassembled WGS sequence"/>
</dbReference>
<feature type="region of interest" description="Disordered" evidence="1">
    <location>
        <begin position="135"/>
        <end position="157"/>
    </location>
</feature>
<feature type="compositionally biased region" description="Basic and acidic residues" evidence="1">
    <location>
        <begin position="41"/>
        <end position="51"/>
    </location>
</feature>
<organism evidence="2 3">
    <name type="scientific">Aspergillus sydowii CBS 593.65</name>
    <dbReference type="NCBI Taxonomy" id="1036612"/>
    <lineage>
        <taxon>Eukaryota</taxon>
        <taxon>Fungi</taxon>
        <taxon>Dikarya</taxon>
        <taxon>Ascomycota</taxon>
        <taxon>Pezizomycotina</taxon>
        <taxon>Eurotiomycetes</taxon>
        <taxon>Eurotiomycetidae</taxon>
        <taxon>Eurotiales</taxon>
        <taxon>Aspergillaceae</taxon>
        <taxon>Aspergillus</taxon>
        <taxon>Aspergillus subgen. Nidulantes</taxon>
    </lineage>
</organism>
<evidence type="ECO:0000313" key="2">
    <source>
        <dbReference type="EMBL" id="OJJ57033.1"/>
    </source>
</evidence>
<dbReference type="GeneID" id="63761129"/>
<keyword evidence="3" id="KW-1185">Reference proteome</keyword>
<gene>
    <name evidence="2" type="ORF">ASPSYDRAFT_33173</name>
</gene>
<accession>A0A1L9TCM2</accession>
<evidence type="ECO:0000313" key="3">
    <source>
        <dbReference type="Proteomes" id="UP000184356"/>
    </source>
</evidence>
<evidence type="ECO:0000256" key="1">
    <source>
        <dbReference type="SAM" id="MobiDB-lite"/>
    </source>
</evidence>
<reference evidence="3" key="1">
    <citation type="journal article" date="2017" name="Genome Biol.">
        <title>Comparative genomics reveals high biological diversity and specific adaptations in the industrially and medically important fungal genus Aspergillus.</title>
        <authorList>
            <person name="de Vries R.P."/>
            <person name="Riley R."/>
            <person name="Wiebenga A."/>
            <person name="Aguilar-Osorio G."/>
            <person name="Amillis S."/>
            <person name="Uchima C.A."/>
            <person name="Anderluh G."/>
            <person name="Asadollahi M."/>
            <person name="Askin M."/>
            <person name="Barry K."/>
            <person name="Battaglia E."/>
            <person name="Bayram O."/>
            <person name="Benocci T."/>
            <person name="Braus-Stromeyer S.A."/>
            <person name="Caldana C."/>
            <person name="Canovas D."/>
            <person name="Cerqueira G.C."/>
            <person name="Chen F."/>
            <person name="Chen W."/>
            <person name="Choi C."/>
            <person name="Clum A."/>
            <person name="Dos Santos R.A."/>
            <person name="Damasio A.R."/>
            <person name="Diallinas G."/>
            <person name="Emri T."/>
            <person name="Fekete E."/>
            <person name="Flipphi M."/>
            <person name="Freyberg S."/>
            <person name="Gallo A."/>
            <person name="Gournas C."/>
            <person name="Habgood R."/>
            <person name="Hainaut M."/>
            <person name="Harispe M.L."/>
            <person name="Henrissat B."/>
            <person name="Hilden K.S."/>
            <person name="Hope R."/>
            <person name="Hossain A."/>
            <person name="Karabika E."/>
            <person name="Karaffa L."/>
            <person name="Karanyi Z."/>
            <person name="Krasevec N."/>
            <person name="Kuo A."/>
            <person name="Kusch H."/>
            <person name="LaButti K."/>
            <person name="Lagendijk E.L."/>
            <person name="Lapidus A."/>
            <person name="Levasseur A."/>
            <person name="Lindquist E."/>
            <person name="Lipzen A."/>
            <person name="Logrieco A.F."/>
            <person name="MacCabe A."/>
            <person name="Maekelae M.R."/>
            <person name="Malavazi I."/>
            <person name="Melin P."/>
            <person name="Meyer V."/>
            <person name="Mielnichuk N."/>
            <person name="Miskei M."/>
            <person name="Molnar A.P."/>
            <person name="Mule G."/>
            <person name="Ngan C.Y."/>
            <person name="Orejas M."/>
            <person name="Orosz E."/>
            <person name="Ouedraogo J.P."/>
            <person name="Overkamp K.M."/>
            <person name="Park H.-S."/>
            <person name="Perrone G."/>
            <person name="Piumi F."/>
            <person name="Punt P.J."/>
            <person name="Ram A.F."/>
            <person name="Ramon A."/>
            <person name="Rauscher S."/>
            <person name="Record E."/>
            <person name="Riano-Pachon D.M."/>
            <person name="Robert V."/>
            <person name="Roehrig J."/>
            <person name="Ruller R."/>
            <person name="Salamov A."/>
            <person name="Salih N.S."/>
            <person name="Samson R.A."/>
            <person name="Sandor E."/>
            <person name="Sanguinetti M."/>
            <person name="Schuetze T."/>
            <person name="Sepcic K."/>
            <person name="Shelest E."/>
            <person name="Sherlock G."/>
            <person name="Sophianopoulou V."/>
            <person name="Squina F.M."/>
            <person name="Sun H."/>
            <person name="Susca A."/>
            <person name="Todd R.B."/>
            <person name="Tsang A."/>
            <person name="Unkles S.E."/>
            <person name="van de Wiele N."/>
            <person name="van Rossen-Uffink D."/>
            <person name="Oliveira J.V."/>
            <person name="Vesth T.C."/>
            <person name="Visser J."/>
            <person name="Yu J.-H."/>
            <person name="Zhou M."/>
            <person name="Andersen M.R."/>
            <person name="Archer D.B."/>
            <person name="Baker S.E."/>
            <person name="Benoit I."/>
            <person name="Brakhage A.A."/>
            <person name="Braus G.H."/>
            <person name="Fischer R."/>
            <person name="Frisvad J.C."/>
            <person name="Goldman G.H."/>
            <person name="Houbraken J."/>
            <person name="Oakley B."/>
            <person name="Pocsi I."/>
            <person name="Scazzocchio C."/>
            <person name="Seiboth B."/>
            <person name="vanKuyk P.A."/>
            <person name="Wortman J."/>
            <person name="Dyer P.S."/>
            <person name="Grigoriev I.V."/>
        </authorList>
    </citation>
    <scope>NUCLEOTIDE SEQUENCE [LARGE SCALE GENOMIC DNA]</scope>
    <source>
        <strain evidence="3">CBS 593.65</strain>
    </source>
</reference>
<dbReference type="RefSeq" id="XP_040700839.1">
    <property type="nucleotide sequence ID" value="XM_040845056.1"/>
</dbReference>